<sequence length="85" mass="9403">MTHQQQPLDDIAEKIAGGIRMLGGLKQGAEAQVRGIVENALSQFDVVTHERMQVQEVMLKKAKEELHALEARVAELEAALKKLSQ</sequence>
<dbReference type="Pfam" id="PF04380">
    <property type="entry name" value="BMFP"/>
    <property type="match status" value="1"/>
</dbReference>
<accession>A0A2K8L481</accession>
<keyword evidence="1" id="KW-0175">Coiled coil</keyword>
<dbReference type="OrthoDB" id="5296690at2"/>
<protein>
    <submittedName>
        <fullName evidence="2">Membrane fusogenic activity</fullName>
    </submittedName>
</protein>
<dbReference type="InterPro" id="IPR007475">
    <property type="entry name" value="UbiK"/>
</dbReference>
<dbReference type="KEGG" id="mfn:Ga0123462_1266"/>
<evidence type="ECO:0000313" key="3">
    <source>
        <dbReference type="Proteomes" id="UP000231637"/>
    </source>
</evidence>
<reference evidence="2 3" key="1">
    <citation type="submission" date="2016-12" db="EMBL/GenBank/DDBJ databases">
        <title>Isolation and genomic insights into novel planktonic Zetaproteobacteria from stratified waters of the Chesapeake Bay.</title>
        <authorList>
            <person name="McAllister S.M."/>
            <person name="Kato S."/>
            <person name="Chan C.S."/>
            <person name="Chiu B.K."/>
            <person name="Field E.K."/>
        </authorList>
    </citation>
    <scope>NUCLEOTIDE SEQUENCE [LARGE SCALE GENOMIC DNA]</scope>
    <source>
        <strain evidence="2 3">CP-8</strain>
    </source>
</reference>
<name>A0A2K8L481_9PROT</name>
<evidence type="ECO:0000256" key="1">
    <source>
        <dbReference type="SAM" id="Coils"/>
    </source>
</evidence>
<feature type="coiled-coil region" evidence="1">
    <location>
        <begin position="52"/>
        <end position="79"/>
    </location>
</feature>
<keyword evidence="3" id="KW-1185">Reference proteome</keyword>
<dbReference type="EMBL" id="CP018800">
    <property type="protein sequence ID" value="ATX82130.1"/>
    <property type="molecule type" value="Genomic_DNA"/>
</dbReference>
<dbReference type="RefSeq" id="WP_100265514.1">
    <property type="nucleotide sequence ID" value="NZ_CP018800.1"/>
</dbReference>
<evidence type="ECO:0000313" key="2">
    <source>
        <dbReference type="EMBL" id="ATX82130.1"/>
    </source>
</evidence>
<organism evidence="2 3">
    <name type="scientific">Mariprofundus ferrinatatus</name>
    <dbReference type="NCBI Taxonomy" id="1921087"/>
    <lineage>
        <taxon>Bacteria</taxon>
        <taxon>Pseudomonadati</taxon>
        <taxon>Pseudomonadota</taxon>
        <taxon>Candidatius Mariprofundia</taxon>
        <taxon>Mariprofundales</taxon>
        <taxon>Mariprofundaceae</taxon>
        <taxon>Mariprofundus</taxon>
    </lineage>
</organism>
<dbReference type="PANTHER" id="PTHR38040:SF1">
    <property type="entry name" value="UBIQUINONE BIOSYNTHESIS ACCESSORY FACTOR UBIK"/>
    <property type="match status" value="1"/>
</dbReference>
<dbReference type="Proteomes" id="UP000231637">
    <property type="component" value="Chromosome"/>
</dbReference>
<dbReference type="AlphaFoldDB" id="A0A2K8L481"/>
<proteinExistence type="predicted"/>
<dbReference type="PANTHER" id="PTHR38040">
    <property type="entry name" value="UBIQUINONE BIOSYNTHESIS ACCESSORY FACTOR UBIK"/>
    <property type="match status" value="1"/>
</dbReference>
<gene>
    <name evidence="2" type="ORF">Ga0123462_1266</name>
</gene>